<dbReference type="NCBIfam" id="TIGR00932">
    <property type="entry name" value="2a37"/>
    <property type="match status" value="1"/>
</dbReference>
<evidence type="ECO:0000256" key="9">
    <source>
        <dbReference type="ARBA" id="ARBA00022989"/>
    </source>
</evidence>
<dbReference type="InterPro" id="IPR036291">
    <property type="entry name" value="NAD(P)-bd_dom_sf"/>
</dbReference>
<reference evidence="14 15" key="1">
    <citation type="submission" date="2016-10" db="EMBL/GenBank/DDBJ databases">
        <authorList>
            <person name="de Groot N.N."/>
        </authorList>
    </citation>
    <scope>NUCLEOTIDE SEQUENCE [LARGE SCALE GENOMIC DNA]</scope>
    <source>
        <strain evidence="14 15">DSM 17890</strain>
    </source>
</reference>
<keyword evidence="11 12" id="KW-0472">Membrane</keyword>
<feature type="domain" description="RCK N-terminal" evidence="13">
    <location>
        <begin position="403"/>
        <end position="520"/>
    </location>
</feature>
<keyword evidence="9 12" id="KW-1133">Transmembrane helix</keyword>
<protein>
    <submittedName>
        <fullName evidence="14">Kef-type potassium/proton antiporter, CPA2 family</fullName>
    </submittedName>
</protein>
<feature type="transmembrane region" description="Helical" evidence="12">
    <location>
        <begin position="294"/>
        <end position="316"/>
    </location>
</feature>
<dbReference type="PRINTS" id="PR00335">
    <property type="entry name" value="KUPTAKETRKA"/>
</dbReference>
<name>A0A1H2Y9Q4_9RHOB</name>
<dbReference type="FunFam" id="3.40.50.720:FF:000036">
    <property type="entry name" value="Glutathione-regulated potassium-efflux system protein KefB"/>
    <property type="match status" value="1"/>
</dbReference>
<dbReference type="RefSeq" id="WP_092681165.1">
    <property type="nucleotide sequence ID" value="NZ_FNMZ01000003.1"/>
</dbReference>
<proteinExistence type="inferred from homology"/>
<keyword evidence="15" id="KW-1185">Reference proteome</keyword>
<dbReference type="InterPro" id="IPR006036">
    <property type="entry name" value="K_uptake_TrkA"/>
</dbReference>
<dbReference type="GO" id="GO:0015079">
    <property type="term" value="F:potassium ion transmembrane transporter activity"/>
    <property type="evidence" value="ECO:0007669"/>
    <property type="project" value="InterPro"/>
</dbReference>
<keyword evidence="7 12" id="KW-0812">Transmembrane</keyword>
<evidence type="ECO:0000256" key="5">
    <source>
        <dbReference type="ARBA" id="ARBA00022475"/>
    </source>
</evidence>
<feature type="transmembrane region" description="Helical" evidence="12">
    <location>
        <begin position="6"/>
        <end position="28"/>
    </location>
</feature>
<evidence type="ECO:0000259" key="13">
    <source>
        <dbReference type="PROSITE" id="PS51201"/>
    </source>
</evidence>
<gene>
    <name evidence="14" type="ORF">SAMN05444336_10349</name>
</gene>
<evidence type="ECO:0000256" key="11">
    <source>
        <dbReference type="ARBA" id="ARBA00023136"/>
    </source>
</evidence>
<evidence type="ECO:0000256" key="4">
    <source>
        <dbReference type="ARBA" id="ARBA00022449"/>
    </source>
</evidence>
<evidence type="ECO:0000256" key="12">
    <source>
        <dbReference type="SAM" id="Phobius"/>
    </source>
</evidence>
<feature type="transmembrane region" description="Helical" evidence="12">
    <location>
        <begin position="217"/>
        <end position="235"/>
    </location>
</feature>
<dbReference type="EMBL" id="FNMZ01000003">
    <property type="protein sequence ID" value="SDX01685.1"/>
    <property type="molecule type" value="Genomic_DNA"/>
</dbReference>
<keyword evidence="4" id="KW-0050">Antiport</keyword>
<feature type="transmembrane region" description="Helical" evidence="12">
    <location>
        <begin position="328"/>
        <end position="353"/>
    </location>
</feature>
<dbReference type="InterPro" id="IPR006153">
    <property type="entry name" value="Cation/H_exchanger_TM"/>
</dbReference>
<dbReference type="InterPro" id="IPR003148">
    <property type="entry name" value="RCK_N"/>
</dbReference>
<feature type="transmembrane region" description="Helical" evidence="12">
    <location>
        <begin position="35"/>
        <end position="53"/>
    </location>
</feature>
<dbReference type="InterPro" id="IPR038770">
    <property type="entry name" value="Na+/solute_symporter_sf"/>
</dbReference>
<keyword evidence="3" id="KW-0813">Transport</keyword>
<evidence type="ECO:0000313" key="15">
    <source>
        <dbReference type="Proteomes" id="UP000199118"/>
    </source>
</evidence>
<feature type="transmembrane region" description="Helical" evidence="12">
    <location>
        <begin position="269"/>
        <end position="288"/>
    </location>
</feature>
<feature type="transmembrane region" description="Helical" evidence="12">
    <location>
        <begin position="184"/>
        <end position="205"/>
    </location>
</feature>
<evidence type="ECO:0000256" key="2">
    <source>
        <dbReference type="ARBA" id="ARBA00005551"/>
    </source>
</evidence>
<dbReference type="OrthoDB" id="9781411at2"/>
<comment type="subcellular location">
    <subcellularLocation>
        <location evidence="1">Endomembrane system</location>
        <topology evidence="1">Multi-pass membrane protein</topology>
    </subcellularLocation>
</comment>
<accession>A0A1H2Y9Q4</accession>
<dbReference type="PANTHER" id="PTHR46157:SF8">
    <property type="entry name" value="GLUTATHIONE-REGULATED POTASSIUM-EFFLUX SYSTEM PROTEIN"/>
    <property type="match status" value="1"/>
</dbReference>
<dbReference type="SUPFAM" id="SSF51735">
    <property type="entry name" value="NAD(P)-binding Rossmann-fold domains"/>
    <property type="match status" value="1"/>
</dbReference>
<evidence type="ECO:0000256" key="3">
    <source>
        <dbReference type="ARBA" id="ARBA00022448"/>
    </source>
</evidence>
<evidence type="ECO:0000313" key="14">
    <source>
        <dbReference type="EMBL" id="SDX01685.1"/>
    </source>
</evidence>
<keyword evidence="6" id="KW-0633">Potassium transport</keyword>
<dbReference type="Gene3D" id="3.40.50.720">
    <property type="entry name" value="NAD(P)-binding Rossmann-like Domain"/>
    <property type="match status" value="1"/>
</dbReference>
<comment type="similarity">
    <text evidence="2">Belongs to the monovalent cation:proton antiporter 2 (CPA2) transporter (TC 2.A.37) family.</text>
</comment>
<evidence type="ECO:0000256" key="8">
    <source>
        <dbReference type="ARBA" id="ARBA00022958"/>
    </source>
</evidence>
<dbReference type="Pfam" id="PF02254">
    <property type="entry name" value="TrkA_N"/>
    <property type="match status" value="1"/>
</dbReference>
<dbReference type="Pfam" id="PF00999">
    <property type="entry name" value="Na_H_Exchanger"/>
    <property type="match status" value="1"/>
</dbReference>
<dbReference type="Proteomes" id="UP000199118">
    <property type="component" value="Unassembled WGS sequence"/>
</dbReference>
<keyword evidence="10" id="KW-0406">Ion transport</keyword>
<dbReference type="GO" id="GO:0015297">
    <property type="term" value="F:antiporter activity"/>
    <property type="evidence" value="ECO:0007669"/>
    <property type="project" value="UniProtKB-KW"/>
</dbReference>
<keyword evidence="5" id="KW-1003">Cell membrane</keyword>
<organism evidence="14 15">
    <name type="scientific">Albimonas donghaensis</name>
    <dbReference type="NCBI Taxonomy" id="356660"/>
    <lineage>
        <taxon>Bacteria</taxon>
        <taxon>Pseudomonadati</taxon>
        <taxon>Pseudomonadota</taxon>
        <taxon>Alphaproteobacteria</taxon>
        <taxon>Rhodobacterales</taxon>
        <taxon>Paracoccaceae</taxon>
        <taxon>Albimonas</taxon>
    </lineage>
</organism>
<dbReference type="GO" id="GO:0005886">
    <property type="term" value="C:plasma membrane"/>
    <property type="evidence" value="ECO:0007669"/>
    <property type="project" value="InterPro"/>
</dbReference>
<dbReference type="GO" id="GO:0012505">
    <property type="term" value="C:endomembrane system"/>
    <property type="evidence" value="ECO:0007669"/>
    <property type="project" value="UniProtKB-SubCell"/>
</dbReference>
<dbReference type="STRING" id="356660.SAMN05444336_10349"/>
<sequence length="583" mass="62568">MAAGVGTGFLETAAVFLGAAVAAVPIFNRLGLGSVIGYLAAGAAIGPFGLGLVGEVETVIAFAEFGVVLLLFVIGLELRPARLWRLRVEIFGLGLAQVGLTTAAFFPLLQAAGLDWRPALVVGAAIALSSTAFAVQLLREKGDLTRPYGDRAFSILLFQDLAIVPLLALVAILAPFVGGETLQWRGVLLALGAIAALVAAMRYGMGPLLTLIAKTRADEVFTAAALLAVIAASLLMHAVGLSMAMGAFIAGVMMADTEYRHQLETDIEPFRGLLLGLFFMGFGMTVDWPLVAQWWWLVIGGAFAVFALKGGMLYLLARIMRSPHFDALRIAATLGQGGEFAFVMFTAAAGSALLDRQEASLLSAVVTASMVLTPFAVKLAERMRPAESEDGEDIEDVSKAEGSARILVAGFGRVGQVVARIMRMRGYDVTLIDNSPRLIKMGSTFGNKVYYGDARRVDVLRTAGAATADIIFLCIDDRDGAKHAVEKIRVAFPDAGIFADTYDRFSEWELREAGAHEVVRETFESAVELARRGLRRLGDGEVAEELIEEFRRRDAELARLQNKYGVAEGLEKLREKYTLDSPG</sequence>
<evidence type="ECO:0000256" key="10">
    <source>
        <dbReference type="ARBA" id="ARBA00023065"/>
    </source>
</evidence>
<evidence type="ECO:0000256" key="6">
    <source>
        <dbReference type="ARBA" id="ARBA00022538"/>
    </source>
</evidence>
<dbReference type="AlphaFoldDB" id="A0A1H2Y9Q4"/>
<dbReference type="GO" id="GO:1902600">
    <property type="term" value="P:proton transmembrane transport"/>
    <property type="evidence" value="ECO:0007669"/>
    <property type="project" value="InterPro"/>
</dbReference>
<keyword evidence="8" id="KW-0630">Potassium</keyword>
<dbReference type="PANTHER" id="PTHR46157">
    <property type="entry name" value="K(+) EFFLUX ANTIPORTER 3, CHLOROPLASTIC"/>
    <property type="match status" value="1"/>
</dbReference>
<feature type="transmembrane region" description="Helical" evidence="12">
    <location>
        <begin position="90"/>
        <end position="110"/>
    </location>
</feature>
<dbReference type="Gene3D" id="1.20.1530.20">
    <property type="match status" value="1"/>
</dbReference>
<evidence type="ECO:0000256" key="7">
    <source>
        <dbReference type="ARBA" id="ARBA00022692"/>
    </source>
</evidence>
<evidence type="ECO:0000256" key="1">
    <source>
        <dbReference type="ARBA" id="ARBA00004127"/>
    </source>
</evidence>
<feature type="transmembrane region" description="Helical" evidence="12">
    <location>
        <begin position="59"/>
        <end position="78"/>
    </location>
</feature>
<feature type="transmembrane region" description="Helical" evidence="12">
    <location>
        <begin position="156"/>
        <end position="178"/>
    </location>
</feature>
<dbReference type="InterPro" id="IPR004771">
    <property type="entry name" value="K/H_exchanger"/>
</dbReference>
<dbReference type="PROSITE" id="PS51201">
    <property type="entry name" value="RCK_N"/>
    <property type="match status" value="1"/>
</dbReference>